<evidence type="ECO:0000313" key="3">
    <source>
        <dbReference type="Proteomes" id="UP000325273"/>
    </source>
</evidence>
<reference evidence="2 3" key="1">
    <citation type="submission" date="2019-08" db="EMBL/GenBank/DDBJ databases">
        <title>Paraburkholderia sp. DCY113.</title>
        <authorList>
            <person name="Kang J."/>
        </authorList>
    </citation>
    <scope>NUCLEOTIDE SEQUENCE [LARGE SCALE GENOMIC DNA]</scope>
    <source>
        <strain evidence="2 3">DCY113</strain>
    </source>
</reference>
<comment type="caution">
    <text evidence="2">The sequence shown here is derived from an EMBL/GenBank/DDBJ whole genome shotgun (WGS) entry which is preliminary data.</text>
</comment>
<dbReference type="GO" id="GO:0051920">
    <property type="term" value="F:peroxiredoxin activity"/>
    <property type="evidence" value="ECO:0007669"/>
    <property type="project" value="InterPro"/>
</dbReference>
<dbReference type="PANTHER" id="PTHR33570:SF2">
    <property type="entry name" value="CARBOXYMUCONOLACTONE DECARBOXYLASE-LIKE DOMAIN-CONTAINING PROTEIN"/>
    <property type="match status" value="1"/>
</dbReference>
<proteinExistence type="predicted"/>
<name>A0A5B0G8S4_9BURK</name>
<dbReference type="Gene3D" id="1.20.1290.10">
    <property type="entry name" value="AhpD-like"/>
    <property type="match status" value="1"/>
</dbReference>
<feature type="domain" description="Carboxymuconolactone decarboxylase-like" evidence="1">
    <location>
        <begin position="225"/>
        <end position="296"/>
    </location>
</feature>
<evidence type="ECO:0000259" key="1">
    <source>
        <dbReference type="Pfam" id="PF02627"/>
    </source>
</evidence>
<dbReference type="RefSeq" id="WP_149675551.1">
    <property type="nucleotide sequence ID" value="NZ_VTUZ01000050.1"/>
</dbReference>
<dbReference type="PANTHER" id="PTHR33570">
    <property type="entry name" value="4-CARBOXYMUCONOLACTONE DECARBOXYLASE FAMILY PROTEIN"/>
    <property type="match status" value="1"/>
</dbReference>
<protein>
    <recommendedName>
        <fullName evidence="1">Carboxymuconolactone decarboxylase-like domain-containing protein</fullName>
    </recommendedName>
</protein>
<evidence type="ECO:0000313" key="2">
    <source>
        <dbReference type="EMBL" id="KAA0999135.1"/>
    </source>
</evidence>
<dbReference type="InterPro" id="IPR029032">
    <property type="entry name" value="AhpD-like"/>
</dbReference>
<dbReference type="EMBL" id="VTUZ01000050">
    <property type="protein sequence ID" value="KAA0999135.1"/>
    <property type="molecule type" value="Genomic_DNA"/>
</dbReference>
<gene>
    <name evidence="2" type="ORF">FVF58_42100</name>
</gene>
<dbReference type="AlphaFoldDB" id="A0A5B0G8S4"/>
<keyword evidence="3" id="KW-1185">Reference proteome</keyword>
<dbReference type="Pfam" id="PF02627">
    <property type="entry name" value="CMD"/>
    <property type="match status" value="1"/>
</dbReference>
<dbReference type="Proteomes" id="UP000325273">
    <property type="component" value="Unassembled WGS sequence"/>
</dbReference>
<dbReference type="InterPro" id="IPR003779">
    <property type="entry name" value="CMD-like"/>
</dbReference>
<dbReference type="SUPFAM" id="SSF69118">
    <property type="entry name" value="AhpD-like"/>
    <property type="match status" value="2"/>
</dbReference>
<dbReference type="InterPro" id="IPR052512">
    <property type="entry name" value="4CMD/NDH-1_regulator"/>
</dbReference>
<organism evidence="2 3">
    <name type="scientific">Paraburkholderia panacisoli</name>
    <dbReference type="NCBI Taxonomy" id="2603818"/>
    <lineage>
        <taxon>Bacteria</taxon>
        <taxon>Pseudomonadati</taxon>
        <taxon>Pseudomonadota</taxon>
        <taxon>Betaproteobacteria</taxon>
        <taxon>Burkholderiales</taxon>
        <taxon>Burkholderiaceae</taxon>
        <taxon>Paraburkholderia</taxon>
    </lineage>
</organism>
<accession>A0A5B0G8S4</accession>
<sequence>MAVEKPQTQLVGQGHNVHSLYIGDFDPEFVSKPHVTQRRMHQEGFSEQFLDEALEKVQYPLFGRWGLIGEKGGNDVYAERCSVYIFGQYYGRDGLDLKMRGLMVVSALAVLMRENVLPTWANACRNLGWSEDQLKELGALVSHIGGFPVSRGSLMMMDEVFERRRGLVDEQASSSPQPSTREDIYTVACEMANRLFGNPDGDFDDLELPPGDDFRKEMVTWVFGYLFSERNLIPVETKVLTVIAMCTALGRTWMAQRWISAARRIGCQRIQVQETIITAALYGGWPSARVALAALATEWPMDTE</sequence>